<reference evidence="2" key="1">
    <citation type="submission" date="2020-03" db="EMBL/GenBank/DDBJ databases">
        <title>Hybrid Assembly of Korean Phytophthora infestans isolates.</title>
        <authorList>
            <person name="Prokchorchik M."/>
            <person name="Lee Y."/>
            <person name="Seo J."/>
            <person name="Cho J.-H."/>
            <person name="Park Y.-E."/>
            <person name="Jang D.-C."/>
            <person name="Im J.-S."/>
            <person name="Choi J.-G."/>
            <person name="Park H.-J."/>
            <person name="Lee G.-B."/>
            <person name="Lee Y.-G."/>
            <person name="Hong S.-Y."/>
            <person name="Cho K."/>
            <person name="Sohn K.H."/>
        </authorList>
    </citation>
    <scope>NUCLEOTIDE SEQUENCE</scope>
    <source>
        <strain evidence="2">KR_2_A2</strain>
    </source>
</reference>
<feature type="compositionally biased region" description="Polar residues" evidence="1">
    <location>
        <begin position="28"/>
        <end position="38"/>
    </location>
</feature>
<feature type="compositionally biased region" description="Basic and acidic residues" evidence="1">
    <location>
        <begin position="228"/>
        <end position="241"/>
    </location>
</feature>
<evidence type="ECO:0000313" key="3">
    <source>
        <dbReference type="Proteomes" id="UP000704712"/>
    </source>
</evidence>
<feature type="compositionally biased region" description="Polar residues" evidence="1">
    <location>
        <begin position="111"/>
        <end position="134"/>
    </location>
</feature>
<name>A0A8S9UVJ9_PHYIN</name>
<organism evidence="2 3">
    <name type="scientific">Phytophthora infestans</name>
    <name type="common">Potato late blight agent</name>
    <name type="synonym">Botrytis infestans</name>
    <dbReference type="NCBI Taxonomy" id="4787"/>
    <lineage>
        <taxon>Eukaryota</taxon>
        <taxon>Sar</taxon>
        <taxon>Stramenopiles</taxon>
        <taxon>Oomycota</taxon>
        <taxon>Peronosporomycetes</taxon>
        <taxon>Peronosporales</taxon>
        <taxon>Peronosporaceae</taxon>
        <taxon>Phytophthora</taxon>
    </lineage>
</organism>
<sequence length="259" mass="27319">MTDAARHQPVRAAGEVQADEATLESAGATDTTTISNIVSLPVAEKRKDKTDNDDGGNDEAEVTTSAYDSTKKAANVSQVATKTSSVVSGADVDKKNGTSSVRATYGASMMTTGGTSIRATPTAVPQSTETNTMGPVTRAAARRAEEARRQSDANDVADAVESRDMTGIAQDATVDEAQRVTVRATDKEVNNGDDETAGTEINDGAAQGLPVTGTVSEPEAVRTRRRGPTKERGVADSSERPRRGKKKRSGATNRFQEWW</sequence>
<dbReference type="AlphaFoldDB" id="A0A8S9UVJ9"/>
<dbReference type="EMBL" id="JAACNO010000968">
    <property type="protein sequence ID" value="KAF4143757.1"/>
    <property type="molecule type" value="Genomic_DNA"/>
</dbReference>
<protein>
    <submittedName>
        <fullName evidence="2">Uncharacterized protein</fullName>
    </submittedName>
</protein>
<evidence type="ECO:0000256" key="1">
    <source>
        <dbReference type="SAM" id="MobiDB-lite"/>
    </source>
</evidence>
<feature type="compositionally biased region" description="Polar residues" evidence="1">
    <location>
        <begin position="75"/>
        <end position="87"/>
    </location>
</feature>
<proteinExistence type="predicted"/>
<feature type="compositionally biased region" description="Polar residues" evidence="1">
    <location>
        <begin position="250"/>
        <end position="259"/>
    </location>
</feature>
<evidence type="ECO:0000313" key="2">
    <source>
        <dbReference type="EMBL" id="KAF4143757.1"/>
    </source>
</evidence>
<accession>A0A8S9UVJ9</accession>
<gene>
    <name evidence="2" type="ORF">GN958_ATG07053</name>
</gene>
<feature type="region of interest" description="Disordered" evidence="1">
    <location>
        <begin position="111"/>
        <end position="259"/>
    </location>
</feature>
<comment type="caution">
    <text evidence="2">The sequence shown here is derived from an EMBL/GenBank/DDBJ whole genome shotgun (WGS) entry which is preliminary data.</text>
</comment>
<dbReference type="Proteomes" id="UP000704712">
    <property type="component" value="Unassembled WGS sequence"/>
</dbReference>
<feature type="compositionally biased region" description="Basic and acidic residues" evidence="1">
    <location>
        <begin position="142"/>
        <end position="152"/>
    </location>
</feature>
<feature type="region of interest" description="Disordered" evidence="1">
    <location>
        <begin position="1"/>
        <end position="98"/>
    </location>
</feature>
<feature type="compositionally biased region" description="Basic and acidic residues" evidence="1">
    <location>
        <begin position="43"/>
        <end position="52"/>
    </location>
</feature>